<proteinExistence type="predicted"/>
<accession>A0A2A2JX81</accession>
<reference evidence="2 3" key="1">
    <citation type="journal article" date="2017" name="Curr. Biol.">
        <title>Genome architecture and evolution of a unichromosomal asexual nematode.</title>
        <authorList>
            <person name="Fradin H."/>
            <person name="Zegar C."/>
            <person name="Gutwein M."/>
            <person name="Lucas J."/>
            <person name="Kovtun M."/>
            <person name="Corcoran D."/>
            <person name="Baugh L.R."/>
            <person name="Kiontke K."/>
            <person name="Gunsalus K."/>
            <person name="Fitch D.H."/>
            <person name="Piano F."/>
        </authorList>
    </citation>
    <scope>NUCLEOTIDE SEQUENCE [LARGE SCALE GENOMIC DNA]</scope>
    <source>
        <strain evidence="2">PF1309</strain>
    </source>
</reference>
<dbReference type="EMBL" id="LIAE01010136">
    <property type="protein sequence ID" value="PAV66253.1"/>
    <property type="molecule type" value="Genomic_DNA"/>
</dbReference>
<keyword evidence="3" id="KW-1185">Reference proteome</keyword>
<organism evidence="2 3">
    <name type="scientific">Diploscapter pachys</name>
    <dbReference type="NCBI Taxonomy" id="2018661"/>
    <lineage>
        <taxon>Eukaryota</taxon>
        <taxon>Metazoa</taxon>
        <taxon>Ecdysozoa</taxon>
        <taxon>Nematoda</taxon>
        <taxon>Chromadorea</taxon>
        <taxon>Rhabditida</taxon>
        <taxon>Rhabditina</taxon>
        <taxon>Rhabditomorpha</taxon>
        <taxon>Rhabditoidea</taxon>
        <taxon>Rhabditidae</taxon>
        <taxon>Diploscapter</taxon>
    </lineage>
</organism>
<feature type="region of interest" description="Disordered" evidence="1">
    <location>
        <begin position="29"/>
        <end position="55"/>
    </location>
</feature>
<evidence type="ECO:0000256" key="1">
    <source>
        <dbReference type="SAM" id="MobiDB-lite"/>
    </source>
</evidence>
<dbReference type="Proteomes" id="UP000218231">
    <property type="component" value="Unassembled WGS sequence"/>
</dbReference>
<evidence type="ECO:0000313" key="3">
    <source>
        <dbReference type="Proteomes" id="UP000218231"/>
    </source>
</evidence>
<gene>
    <name evidence="2" type="ORF">WR25_12445</name>
</gene>
<dbReference type="AlphaFoldDB" id="A0A2A2JX81"/>
<protein>
    <submittedName>
        <fullName evidence="2">Uncharacterized protein</fullName>
    </submittedName>
</protein>
<sequence>MQRSTSASPSSVNASGVAGLSVPALCAAPRISARRDSSSSQRASTAGRDEQRQQDIPARLAEQLDQVARHGVALAALGQQGSRAIGIARLFGAGRHGGNDLAPTARGGGPHALQRRHQPFVLFAIAFGPAQQPYVGSHDEGMSGWRRGDQSRSLPNWALRWRWRSAPIASISSMG</sequence>
<name>A0A2A2JX81_9BILA</name>
<evidence type="ECO:0000313" key="2">
    <source>
        <dbReference type="EMBL" id="PAV66253.1"/>
    </source>
</evidence>
<comment type="caution">
    <text evidence="2">The sequence shown here is derived from an EMBL/GenBank/DDBJ whole genome shotgun (WGS) entry which is preliminary data.</text>
</comment>